<feature type="transmembrane region" description="Helical" evidence="1">
    <location>
        <begin position="41"/>
        <end position="65"/>
    </location>
</feature>
<reference evidence="2 3" key="1">
    <citation type="submission" date="2018-02" db="EMBL/GenBank/DDBJ databases">
        <title>Complete genome sequence of Agrobacterium tumefaciens 1D1609.</title>
        <authorList>
            <person name="Cho S.-T."/>
            <person name="Haryono M."/>
            <person name="Chang H.-H."/>
            <person name="Santos M.N."/>
            <person name="Lai E.-M."/>
            <person name="Kuo C.-H."/>
        </authorList>
    </citation>
    <scope>NUCLEOTIDE SEQUENCE [LARGE SCALE GENOMIC DNA]</scope>
    <source>
        <strain evidence="2 3">1D1609</strain>
    </source>
</reference>
<dbReference type="EMBL" id="CP026925">
    <property type="protein sequence ID" value="AVH43695.1"/>
    <property type="molecule type" value="Genomic_DNA"/>
</dbReference>
<feature type="transmembrane region" description="Helical" evidence="1">
    <location>
        <begin position="139"/>
        <end position="156"/>
    </location>
</feature>
<proteinExistence type="predicted"/>
<feature type="transmembrane region" description="Helical" evidence="1">
    <location>
        <begin position="110"/>
        <end position="127"/>
    </location>
</feature>
<dbReference type="AlphaFoldDB" id="A0A2L2LH83"/>
<protein>
    <submittedName>
        <fullName evidence="2">Uncharacterized protein</fullName>
    </submittedName>
</protein>
<sequence>MKSMAVTSYELKWAFVLCAAPVALCLWVAIGVENSAAFWQITAVPILGQAIISFAVIGPPISVIAIWGRNPIIQSIFVAYYIVLLGIADFQPRPLEDASFGDQFVNVFRAAYYSLLVLFLLALFAAIARRREERSAMKLIILVVFIVLSATLALALPQML</sequence>
<dbReference type="Proteomes" id="UP000237717">
    <property type="component" value="Chromosome II"/>
</dbReference>
<evidence type="ECO:0000256" key="1">
    <source>
        <dbReference type="SAM" id="Phobius"/>
    </source>
</evidence>
<accession>A0A2L2LH83</accession>
<name>A0A2L2LH83_AGRTU</name>
<dbReference type="RefSeq" id="WP_104679727.1">
    <property type="nucleotide sequence ID" value="NZ_CP026925.1"/>
</dbReference>
<keyword evidence="1" id="KW-0812">Transmembrane</keyword>
<feature type="transmembrane region" description="Helical" evidence="1">
    <location>
        <begin position="72"/>
        <end position="90"/>
    </location>
</feature>
<keyword evidence="1" id="KW-1133">Transmembrane helix</keyword>
<keyword evidence="1" id="KW-0472">Membrane</keyword>
<evidence type="ECO:0000313" key="2">
    <source>
        <dbReference type="EMBL" id="AVH43695.1"/>
    </source>
</evidence>
<organism evidence="2 3">
    <name type="scientific">Agrobacterium tumefaciens</name>
    <dbReference type="NCBI Taxonomy" id="358"/>
    <lineage>
        <taxon>Bacteria</taxon>
        <taxon>Pseudomonadati</taxon>
        <taxon>Pseudomonadota</taxon>
        <taxon>Alphaproteobacteria</taxon>
        <taxon>Hyphomicrobiales</taxon>
        <taxon>Rhizobiaceae</taxon>
        <taxon>Rhizobium/Agrobacterium group</taxon>
        <taxon>Agrobacterium</taxon>
        <taxon>Agrobacterium tumefaciens complex</taxon>
    </lineage>
</organism>
<gene>
    <name evidence="2" type="ORF">At1D1609_36420</name>
</gene>
<evidence type="ECO:0000313" key="3">
    <source>
        <dbReference type="Proteomes" id="UP000237717"/>
    </source>
</evidence>